<dbReference type="EMBL" id="JANHOG010001151">
    <property type="protein sequence ID" value="KAJ3542763.1"/>
    <property type="molecule type" value="Genomic_DNA"/>
</dbReference>
<protein>
    <submittedName>
        <fullName evidence="1">Uncharacterized protein</fullName>
    </submittedName>
</protein>
<proteinExistence type="predicted"/>
<keyword evidence="2" id="KW-1185">Reference proteome</keyword>
<reference evidence="1" key="1">
    <citation type="submission" date="2022-07" db="EMBL/GenBank/DDBJ databases">
        <title>Genome Sequence of Phlebia brevispora.</title>
        <authorList>
            <person name="Buettner E."/>
        </authorList>
    </citation>
    <scope>NUCLEOTIDE SEQUENCE</scope>
    <source>
        <strain evidence="1">MPL23</strain>
    </source>
</reference>
<organism evidence="1 2">
    <name type="scientific">Phlebia brevispora</name>
    <dbReference type="NCBI Taxonomy" id="194682"/>
    <lineage>
        <taxon>Eukaryota</taxon>
        <taxon>Fungi</taxon>
        <taxon>Dikarya</taxon>
        <taxon>Basidiomycota</taxon>
        <taxon>Agaricomycotina</taxon>
        <taxon>Agaricomycetes</taxon>
        <taxon>Polyporales</taxon>
        <taxon>Meruliaceae</taxon>
        <taxon>Phlebia</taxon>
    </lineage>
</organism>
<evidence type="ECO:0000313" key="2">
    <source>
        <dbReference type="Proteomes" id="UP001148662"/>
    </source>
</evidence>
<evidence type="ECO:0000313" key="1">
    <source>
        <dbReference type="EMBL" id="KAJ3542763.1"/>
    </source>
</evidence>
<comment type="caution">
    <text evidence="1">The sequence shown here is derived from an EMBL/GenBank/DDBJ whole genome shotgun (WGS) entry which is preliminary data.</text>
</comment>
<name>A0ACC1SMD9_9APHY</name>
<gene>
    <name evidence="1" type="ORF">NM688_g5941</name>
</gene>
<accession>A0ACC1SMD9</accession>
<dbReference type="Proteomes" id="UP001148662">
    <property type="component" value="Unassembled WGS sequence"/>
</dbReference>
<sequence length="1284" mass="143829">MSHPMSNGGQVVLSSRSVEKPCGHPLYVGMHPKELRRQSERLVTSVPASSTAVPVAVGYIGVHPNLLPLSRAVESEIALDDPPTGAFIGKPPPTLSRRAVSPPPIKRAFIGKPPPNARVGLTPEPGEREESPLTGIIGLPLPKTKAIPVKEDFYEPLNDEVEEGEQIHIPGETITTDTTSEGSDREVPVRVLTEFVIYQRRTKRIVPLPSLFAVDSDSLVSLDYGASGEALAWAEDDSDSDSTHSETSFGADGSVNLALSTIIETSIHDVEDARPKHFSLDSKIYIRTHFAWYILYVPSTVYYGYFAPLWIKARLFHEVVTSVWEDRRLSYEDFINTLPESDASEAADDVLGRGLTKADFDTEDTVAYITSAFEDLCAQEDTAFLSVLKQTKLFRTIMESSIVTAPSLSPLQDQERTVVTPFIHKLAKQVFSPDQLEVVPSASSSSLLPDPILPVRPQEHPCHDGPIQTMDWVTDSQCGPHHYCAVVLDNVRYDAGECIMMKSGEDESKRRRQNAAAKHSRSSNPLANTMWFAKICYFFEEEDGTKMVHVQWFQHGAQILLQELAHPHGLFLINECQDLPLDVIYQKANVTEIHAVDEEPAETSEALGYFNNFFTGVYWNQRECGFFDYSKQDVSDALKLCPPGQSCISCGLKELHTSRETWFLDSLDGIKTLSFGNTKYHIGDFIYIRSKETTGIHLYVIGQIEDITCSSKGQLLVDARLYQQAYQHQSSYAIHKSDERILYCTQKTWFNLDVHSIEGKAFALPVNSKLLKMPLDQWLSYEDHFYFKTASLASPLKHSASKPCLQHSKLQGLELFAGAGGLSAGLEQAGFVQTRWAVEWMPSPASTFKANHPHATVYNQSSNACLKHAILTLEGRSPTSLYSCGQKSVKLPPLPRPGDVDIIYGDVFFRNTLVANMMSYVDFYRPKFFLLENVQGLFEWKGHAALAHDSLETDIDMAAPKFIIRAMISLGYQIHFHLLNAGQYGAPQGRSRVIFLAAKRGVPLPHFPIPTHGIPREVPKYKLPTGDVLYPVVRHHMHSADLSDREVHFQYAPHHFVTVCDAICDLPQFDWLDPHEIYPQTVENRKVAKQRRQQGILSFSATAESASSHCGFCEMAAYPLMPQNRYQHSLLVERTVNVPLRPFANHQDLPLLLKLSEKLQRKKAYDTLFCRIDGMGMFRTALAQMAPNNKGGVLLHPTQKRIITVRECARAQGFPDHWKFLSEKQKANAIALDQYRQIGNAVPVPLAFALGKEIQKAAIQMWKNQEEREAEQGQSPEISMDVDD</sequence>